<dbReference type="AlphaFoldDB" id="A0A1H4QUP8"/>
<keyword evidence="2" id="KW-1185">Reference proteome</keyword>
<organism evidence="1 2">
    <name type="scientific">Amycolatopsis tolypomycina</name>
    <dbReference type="NCBI Taxonomy" id="208445"/>
    <lineage>
        <taxon>Bacteria</taxon>
        <taxon>Bacillati</taxon>
        <taxon>Actinomycetota</taxon>
        <taxon>Actinomycetes</taxon>
        <taxon>Pseudonocardiales</taxon>
        <taxon>Pseudonocardiaceae</taxon>
        <taxon>Amycolatopsis</taxon>
    </lineage>
</organism>
<accession>A0A1H4QUP8</accession>
<evidence type="ECO:0000313" key="1">
    <source>
        <dbReference type="EMBL" id="SEC23267.1"/>
    </source>
</evidence>
<dbReference type="Proteomes" id="UP000199622">
    <property type="component" value="Unassembled WGS sequence"/>
</dbReference>
<sequence>MSSFFTGGPRERPLFPVPEQELYAFNGRHWTDPPREHIVPAVLPWAQPLGRSERTVVALRVIEVWPQAVTLRVTVYSRDSLVDDPAEGLIDHRRKPDYNGLLIGVLYADGSRASSETISVPSASEPDAPVLRATPVGGTRFAVEHEVFLWPLPSAGPLKLVVQWTDREIPETRTTLDGGAIRAAAKDAAEIWPGLGKRQVNGLPVRRVGKQVALTPDWGAAVGQAEEPRPAPGE</sequence>
<evidence type="ECO:0008006" key="3">
    <source>
        <dbReference type="Google" id="ProtNLM"/>
    </source>
</evidence>
<gene>
    <name evidence="1" type="ORF">SAMN04489727_3038</name>
</gene>
<dbReference type="OrthoDB" id="5186655at2"/>
<name>A0A1H4QUP8_9PSEU</name>
<dbReference type="EMBL" id="FNSO01000004">
    <property type="protein sequence ID" value="SEC23267.1"/>
    <property type="molecule type" value="Genomic_DNA"/>
</dbReference>
<reference evidence="2" key="1">
    <citation type="submission" date="2016-10" db="EMBL/GenBank/DDBJ databases">
        <authorList>
            <person name="Varghese N."/>
            <person name="Submissions S."/>
        </authorList>
    </citation>
    <scope>NUCLEOTIDE SEQUENCE [LARGE SCALE GENOMIC DNA]</scope>
    <source>
        <strain evidence="2">DSM 44544</strain>
    </source>
</reference>
<evidence type="ECO:0000313" key="2">
    <source>
        <dbReference type="Proteomes" id="UP000199622"/>
    </source>
</evidence>
<protein>
    <recommendedName>
        <fullName evidence="3">Acetoacetate decarboxylase (ADC)</fullName>
    </recommendedName>
</protein>
<dbReference type="RefSeq" id="WP_091307465.1">
    <property type="nucleotide sequence ID" value="NZ_FNSO01000004.1"/>
</dbReference>
<proteinExistence type="predicted"/>
<dbReference type="STRING" id="208445.SAMN04489727_3038"/>